<dbReference type="GeneID" id="110789187"/>
<dbReference type="Pfam" id="PF04749">
    <property type="entry name" value="PLAC8"/>
    <property type="match status" value="1"/>
</dbReference>
<feature type="transmembrane region" description="Helical" evidence="1">
    <location>
        <begin position="134"/>
        <end position="152"/>
    </location>
</feature>
<gene>
    <name evidence="3" type="primary">LOC110789187</name>
</gene>
<reference evidence="3" key="2">
    <citation type="submission" date="2025-08" db="UniProtKB">
        <authorList>
            <consortium name="RefSeq"/>
        </authorList>
    </citation>
    <scope>IDENTIFICATION</scope>
    <source>
        <tissue evidence="3">Leaf</tissue>
    </source>
</reference>
<organism evidence="2 3">
    <name type="scientific">Spinacia oleracea</name>
    <name type="common">Spinach</name>
    <dbReference type="NCBI Taxonomy" id="3562"/>
    <lineage>
        <taxon>Eukaryota</taxon>
        <taxon>Viridiplantae</taxon>
        <taxon>Streptophyta</taxon>
        <taxon>Embryophyta</taxon>
        <taxon>Tracheophyta</taxon>
        <taxon>Spermatophyta</taxon>
        <taxon>Magnoliopsida</taxon>
        <taxon>eudicotyledons</taxon>
        <taxon>Gunneridae</taxon>
        <taxon>Pentapetalae</taxon>
        <taxon>Caryophyllales</taxon>
        <taxon>Chenopodiaceae</taxon>
        <taxon>Chenopodioideae</taxon>
        <taxon>Anserineae</taxon>
        <taxon>Spinacia</taxon>
    </lineage>
</organism>
<dbReference type="InterPro" id="IPR006461">
    <property type="entry name" value="PLAC_motif_containing"/>
</dbReference>
<dbReference type="OrthoDB" id="1045822at2759"/>
<feature type="transmembrane region" description="Helical" evidence="1">
    <location>
        <begin position="105"/>
        <end position="128"/>
    </location>
</feature>
<dbReference type="NCBIfam" id="TIGR01571">
    <property type="entry name" value="A_thal_Cys_rich"/>
    <property type="match status" value="1"/>
</dbReference>
<accession>A0A9R0JWW9</accession>
<dbReference type="RefSeq" id="XP_021849525.1">
    <property type="nucleotide sequence ID" value="XM_021993833.2"/>
</dbReference>
<keyword evidence="2" id="KW-1185">Reference proteome</keyword>
<keyword evidence="1" id="KW-1133">Transmembrane helix</keyword>
<evidence type="ECO:0000313" key="2">
    <source>
        <dbReference type="Proteomes" id="UP000813463"/>
    </source>
</evidence>
<keyword evidence="1" id="KW-0812">Transmembrane</keyword>
<reference evidence="2" key="1">
    <citation type="journal article" date="2021" name="Nat. Commun.">
        <title>Genomic analyses provide insights into spinach domestication and the genetic basis of agronomic traits.</title>
        <authorList>
            <person name="Cai X."/>
            <person name="Sun X."/>
            <person name="Xu C."/>
            <person name="Sun H."/>
            <person name="Wang X."/>
            <person name="Ge C."/>
            <person name="Zhang Z."/>
            <person name="Wang Q."/>
            <person name="Fei Z."/>
            <person name="Jiao C."/>
            <person name="Wang Q."/>
        </authorList>
    </citation>
    <scope>NUCLEOTIDE SEQUENCE [LARGE SCALE GENOMIC DNA]</scope>
    <source>
        <strain evidence="2">cv. Varoflay</strain>
    </source>
</reference>
<protein>
    <submittedName>
        <fullName evidence="3">Cell number regulator 7</fullName>
    </submittedName>
</protein>
<dbReference type="PANTHER" id="PTHR15907">
    <property type="entry name" value="DUF614 FAMILY PROTEIN-RELATED"/>
    <property type="match status" value="1"/>
</dbReference>
<name>A0A9R0JWW9_SPIOL</name>
<evidence type="ECO:0000313" key="3">
    <source>
        <dbReference type="RefSeq" id="XP_021849525.1"/>
    </source>
</evidence>
<evidence type="ECO:0000256" key="1">
    <source>
        <dbReference type="SAM" id="Phobius"/>
    </source>
</evidence>
<dbReference type="Proteomes" id="UP000813463">
    <property type="component" value="Chromosome 6"/>
</dbReference>
<dbReference type="AlphaFoldDB" id="A0A9R0JWW9"/>
<proteinExistence type="predicted"/>
<dbReference type="KEGG" id="soe:110789187"/>
<keyword evidence="1" id="KW-0472">Membrane</keyword>
<sequence>MADLGKEEKLGGGCEKEEEERLIEGVSVLDFDVLCSTVAMQSQGKWRLFENEEVGEDGGGGGGVLRMWEGEVLDCFDDRSIAIESLCCPCYRFGKNMRRAGVGPCFLQGAVYFLLAVSAFLSCVAFLVTRRRCFLYLTIALTMSVGTYLGFFRTRIRKKFNIRGSDNSLDDCVYHLVCPCCTLCQESRTLEMNNVQGGTWHGRGDTICVGTVGEGRKAFVELHPPPLVSAQFHETNASSRVETDFP</sequence>